<keyword evidence="2" id="KW-0732">Signal</keyword>
<organism evidence="3 4">
    <name type="scientific">Smittium simulii</name>
    <dbReference type="NCBI Taxonomy" id="133385"/>
    <lineage>
        <taxon>Eukaryota</taxon>
        <taxon>Fungi</taxon>
        <taxon>Fungi incertae sedis</taxon>
        <taxon>Zoopagomycota</taxon>
        <taxon>Kickxellomycotina</taxon>
        <taxon>Harpellomycetes</taxon>
        <taxon>Harpellales</taxon>
        <taxon>Legeriomycetaceae</taxon>
        <taxon>Smittium</taxon>
    </lineage>
</organism>
<accession>A0A2T9YA87</accession>
<dbReference type="EMBL" id="MBFR01000328">
    <property type="protein sequence ID" value="PVU89258.1"/>
    <property type="molecule type" value="Genomic_DNA"/>
</dbReference>
<comment type="caution">
    <text evidence="3">The sequence shown here is derived from an EMBL/GenBank/DDBJ whole genome shotgun (WGS) entry which is preliminary data.</text>
</comment>
<sequence>MKVSYSARIQIISLLVANLIAANDDFQTKPLCSNVGETTATVYYSEQTITEFSTVQTETVSNQISNLSDELSVVYVTDIFDSNINPPVFTENSIDSIASSTVFTRKSTDYIFSSTVFTEESSFANDAQPEKFFKKDLAQETNIILTQPTILDSGNTPVLAEKPSITIREDTLQINTVNVDISDINTSINTNSDISDSDPVGSISKEESTHDEGGSILDIVQEETKNQYKTLTFCALDLAVIYSQVDKCKTTYNESVHTAYKKAVEYKLPQLPLTVSFSSIFDDFEEILEYDNSEFLHLVACLHNASADLKSSHNANTNRGKFVLKTINDQISRLKTFVDIKTGIKNRILNDPLESSFNFEASQRVILDSIKNNFYWYLN</sequence>
<proteinExistence type="predicted"/>
<feature type="region of interest" description="Disordered" evidence="1">
    <location>
        <begin position="190"/>
        <end position="212"/>
    </location>
</feature>
<evidence type="ECO:0000256" key="2">
    <source>
        <dbReference type="SAM" id="SignalP"/>
    </source>
</evidence>
<dbReference type="Proteomes" id="UP000245383">
    <property type="component" value="Unassembled WGS sequence"/>
</dbReference>
<evidence type="ECO:0000256" key="1">
    <source>
        <dbReference type="SAM" id="MobiDB-lite"/>
    </source>
</evidence>
<evidence type="ECO:0000313" key="3">
    <source>
        <dbReference type="EMBL" id="PVU89258.1"/>
    </source>
</evidence>
<keyword evidence="4" id="KW-1185">Reference proteome</keyword>
<protein>
    <submittedName>
        <fullName evidence="3">Uncharacterized protein</fullName>
    </submittedName>
</protein>
<dbReference type="AlphaFoldDB" id="A0A2T9YA87"/>
<gene>
    <name evidence="3" type="ORF">BB561_005465</name>
</gene>
<reference evidence="3 4" key="1">
    <citation type="journal article" date="2018" name="MBio">
        <title>Comparative Genomics Reveals the Core Gene Toolbox for the Fungus-Insect Symbiosis.</title>
        <authorList>
            <person name="Wang Y."/>
            <person name="Stata M."/>
            <person name="Wang W."/>
            <person name="Stajich J.E."/>
            <person name="White M.M."/>
            <person name="Moncalvo J.M."/>
        </authorList>
    </citation>
    <scope>NUCLEOTIDE SEQUENCE [LARGE SCALE GENOMIC DNA]</scope>
    <source>
        <strain evidence="3 4">SWE-8-4</strain>
    </source>
</reference>
<feature type="signal peptide" evidence="2">
    <location>
        <begin position="1"/>
        <end position="22"/>
    </location>
</feature>
<evidence type="ECO:0000313" key="4">
    <source>
        <dbReference type="Proteomes" id="UP000245383"/>
    </source>
</evidence>
<name>A0A2T9YA87_9FUNG</name>
<feature type="chain" id="PRO_5015632105" evidence="2">
    <location>
        <begin position="23"/>
        <end position="379"/>
    </location>
</feature>